<dbReference type="AlphaFoldDB" id="A0A238Y215"/>
<protein>
    <submittedName>
        <fullName evidence="2">Methyltransferase domain-containing protein</fullName>
    </submittedName>
</protein>
<proteinExistence type="predicted"/>
<dbReference type="SUPFAM" id="SSF53335">
    <property type="entry name" value="S-adenosyl-L-methionine-dependent methyltransferases"/>
    <property type="match status" value="1"/>
</dbReference>
<evidence type="ECO:0000259" key="1">
    <source>
        <dbReference type="Pfam" id="PF08241"/>
    </source>
</evidence>
<dbReference type="OrthoDB" id="65624at2"/>
<accession>A0A238Y215</accession>
<feature type="domain" description="Methyltransferase type 11" evidence="1">
    <location>
        <begin position="40"/>
        <end position="129"/>
    </location>
</feature>
<name>A0A238Y215_9ACTN</name>
<organism evidence="2 3">
    <name type="scientific">Actinoplanes regularis</name>
    <dbReference type="NCBI Taxonomy" id="52697"/>
    <lineage>
        <taxon>Bacteria</taxon>
        <taxon>Bacillati</taxon>
        <taxon>Actinomycetota</taxon>
        <taxon>Actinomycetes</taxon>
        <taxon>Micromonosporales</taxon>
        <taxon>Micromonosporaceae</taxon>
        <taxon>Actinoplanes</taxon>
    </lineage>
</organism>
<keyword evidence="3" id="KW-1185">Reference proteome</keyword>
<gene>
    <name evidence="2" type="ORF">SAMN06264365_104173</name>
</gene>
<dbReference type="EMBL" id="FZNR01000004">
    <property type="protein sequence ID" value="SNR64848.1"/>
    <property type="molecule type" value="Genomic_DNA"/>
</dbReference>
<keyword evidence="2" id="KW-0489">Methyltransferase</keyword>
<evidence type="ECO:0000313" key="3">
    <source>
        <dbReference type="Proteomes" id="UP000198415"/>
    </source>
</evidence>
<dbReference type="InterPro" id="IPR013216">
    <property type="entry name" value="Methyltransf_11"/>
</dbReference>
<dbReference type="InterPro" id="IPR029063">
    <property type="entry name" value="SAM-dependent_MTases_sf"/>
</dbReference>
<dbReference type="CDD" id="cd02440">
    <property type="entry name" value="AdoMet_MTases"/>
    <property type="match status" value="1"/>
</dbReference>
<reference evidence="2 3" key="1">
    <citation type="submission" date="2017-06" db="EMBL/GenBank/DDBJ databases">
        <authorList>
            <person name="Kim H.J."/>
            <person name="Triplett B.A."/>
        </authorList>
    </citation>
    <scope>NUCLEOTIDE SEQUENCE [LARGE SCALE GENOMIC DNA]</scope>
    <source>
        <strain evidence="2 3">DSM 43151</strain>
    </source>
</reference>
<dbReference type="GO" id="GO:0032259">
    <property type="term" value="P:methylation"/>
    <property type="evidence" value="ECO:0007669"/>
    <property type="project" value="UniProtKB-KW"/>
</dbReference>
<dbReference type="GO" id="GO:0008757">
    <property type="term" value="F:S-adenosylmethionine-dependent methyltransferase activity"/>
    <property type="evidence" value="ECO:0007669"/>
    <property type="project" value="InterPro"/>
</dbReference>
<sequence>MIDYDAEAADYDRTRGGEPRAAAAARAVTALFPASVRTVVDVACGTGIVTTRLAGSRRTVLGIDRTPAMLSRAATRLPGGVARADATALPLKAASVDAVVVIWLLHLLPDAAPVIAEAARVLRPGGVLITTVDKDEAPFARPGGDLAVATEPFRTRHAARRADNADRVLALAAEHGLHPAGESAFRGVGQGRTPARWLAAAEANRLKWAPPAELEAVRAALTALPEQDSPRPDPTYRLLALRARTTGR</sequence>
<dbReference type="Gene3D" id="3.40.50.150">
    <property type="entry name" value="Vaccinia Virus protein VP39"/>
    <property type="match status" value="1"/>
</dbReference>
<evidence type="ECO:0000313" key="2">
    <source>
        <dbReference type="EMBL" id="SNR64848.1"/>
    </source>
</evidence>
<dbReference type="Proteomes" id="UP000198415">
    <property type="component" value="Unassembled WGS sequence"/>
</dbReference>
<dbReference type="RefSeq" id="WP_089293367.1">
    <property type="nucleotide sequence ID" value="NZ_BOMU01000038.1"/>
</dbReference>
<dbReference type="PANTHER" id="PTHR43591:SF99">
    <property type="entry name" value="OS06G0646000 PROTEIN"/>
    <property type="match status" value="1"/>
</dbReference>
<dbReference type="Pfam" id="PF08241">
    <property type="entry name" value="Methyltransf_11"/>
    <property type="match status" value="1"/>
</dbReference>
<dbReference type="PANTHER" id="PTHR43591">
    <property type="entry name" value="METHYLTRANSFERASE"/>
    <property type="match status" value="1"/>
</dbReference>
<keyword evidence="2" id="KW-0808">Transferase</keyword>